<dbReference type="Proteomes" id="UP000249364">
    <property type="component" value="Unassembled WGS sequence"/>
</dbReference>
<feature type="region of interest" description="Disordered" evidence="1">
    <location>
        <begin position="1"/>
        <end position="20"/>
    </location>
</feature>
<evidence type="ECO:0000256" key="1">
    <source>
        <dbReference type="SAM" id="MobiDB-lite"/>
    </source>
</evidence>
<feature type="compositionally biased region" description="Pro residues" evidence="1">
    <location>
        <begin position="162"/>
        <end position="172"/>
    </location>
</feature>
<feature type="compositionally biased region" description="Polar residues" evidence="1">
    <location>
        <begin position="194"/>
        <end position="212"/>
    </location>
</feature>
<reference evidence="2 3" key="1">
    <citation type="submission" date="2018-06" db="EMBL/GenBank/DDBJ databases">
        <title>Genomic Encyclopedia of Archaeal and Bacterial Type Strains, Phase II (KMG-II): from individual species to whole genera.</title>
        <authorList>
            <person name="Goeker M."/>
        </authorList>
    </citation>
    <scope>NUCLEOTIDE SEQUENCE [LARGE SCALE GENOMIC DNA]</scope>
    <source>
        <strain evidence="2 3">DSM 13087</strain>
    </source>
</reference>
<feature type="compositionally biased region" description="Pro residues" evidence="1">
    <location>
        <begin position="179"/>
        <end position="193"/>
    </location>
</feature>
<evidence type="ECO:0000313" key="2">
    <source>
        <dbReference type="EMBL" id="PZX39384.1"/>
    </source>
</evidence>
<dbReference type="AlphaFoldDB" id="A0A2W7PSV2"/>
<gene>
    <name evidence="2" type="ORF">LY56_02917</name>
</gene>
<accession>A0A2W7PSV2</accession>
<organism evidence="2 3">
    <name type="scientific">Roseinatronobacter thiooxidans</name>
    <dbReference type="NCBI Taxonomy" id="121821"/>
    <lineage>
        <taxon>Bacteria</taxon>
        <taxon>Pseudomonadati</taxon>
        <taxon>Pseudomonadota</taxon>
        <taxon>Alphaproteobacteria</taxon>
        <taxon>Rhodobacterales</taxon>
        <taxon>Paracoccaceae</taxon>
        <taxon>Roseinatronobacter</taxon>
    </lineage>
</organism>
<sequence length="212" mass="22966">MPRGGPRKGSGRKPGSPNARSAIEAIRAVADRHPDWHPLIQMADVANDTDLPIETRLDACKSAARWMIPPPKPVELEPDALVELEARLVRVKLEAQDQLLHSKPGLADRLARAKQQVFVVTGISRAPDEPIPEPIEGLSERLSNARATAERLAQPEDAPAPSERPVPAPAPPVADTEPSGPPEPYRPLMPTPAPTSFSTLMSEDYNPFSSKD</sequence>
<feature type="compositionally biased region" description="Basic residues" evidence="1">
    <location>
        <begin position="1"/>
        <end position="11"/>
    </location>
</feature>
<keyword evidence="3" id="KW-1185">Reference proteome</keyword>
<feature type="region of interest" description="Disordered" evidence="1">
    <location>
        <begin position="142"/>
        <end position="212"/>
    </location>
</feature>
<proteinExistence type="predicted"/>
<dbReference type="EMBL" id="QKZQ01000015">
    <property type="protein sequence ID" value="PZX39384.1"/>
    <property type="molecule type" value="Genomic_DNA"/>
</dbReference>
<name>A0A2W7PSV2_9RHOB</name>
<dbReference type="STRING" id="121821.GCA_001870675_00397"/>
<comment type="caution">
    <text evidence="2">The sequence shown here is derived from an EMBL/GenBank/DDBJ whole genome shotgun (WGS) entry which is preliminary data.</text>
</comment>
<protein>
    <submittedName>
        <fullName evidence="2">Uncharacterized protein</fullName>
    </submittedName>
</protein>
<evidence type="ECO:0000313" key="3">
    <source>
        <dbReference type="Proteomes" id="UP000249364"/>
    </source>
</evidence>